<dbReference type="AlphaFoldDB" id="A0A7X1CPC2"/>
<comment type="caution">
    <text evidence="3">The sequence shown here is derived from an EMBL/GenBank/DDBJ whole genome shotgun (WGS) entry which is preliminary data.</text>
</comment>
<feature type="signal peptide" evidence="1">
    <location>
        <begin position="1"/>
        <end position="26"/>
    </location>
</feature>
<keyword evidence="1" id="KW-0732">Signal</keyword>
<dbReference type="GO" id="GO:0006508">
    <property type="term" value="P:proteolysis"/>
    <property type="evidence" value="ECO:0007669"/>
    <property type="project" value="InterPro"/>
</dbReference>
<dbReference type="InterPro" id="IPR029058">
    <property type="entry name" value="AB_hydrolase_fold"/>
</dbReference>
<gene>
    <name evidence="3" type="ORF">HCA69_05735</name>
</gene>
<protein>
    <submittedName>
        <fullName evidence="3">Alpha/beta hydrolase</fullName>
    </submittedName>
</protein>
<feature type="chain" id="PRO_5031331822" evidence="1">
    <location>
        <begin position="27"/>
        <end position="338"/>
    </location>
</feature>
<dbReference type="EMBL" id="JAARWN010000003">
    <property type="protein sequence ID" value="MBC1935860.1"/>
    <property type="molecule type" value="Genomic_DNA"/>
</dbReference>
<evidence type="ECO:0000259" key="2">
    <source>
        <dbReference type="Pfam" id="PF00326"/>
    </source>
</evidence>
<name>A0A7X1CPC2_9LIST</name>
<dbReference type="InterPro" id="IPR001375">
    <property type="entry name" value="Peptidase_S9_cat"/>
</dbReference>
<dbReference type="Gene3D" id="3.40.50.1820">
    <property type="entry name" value="alpha/beta hydrolase"/>
    <property type="match status" value="1"/>
</dbReference>
<dbReference type="GO" id="GO:0008236">
    <property type="term" value="F:serine-type peptidase activity"/>
    <property type="evidence" value="ECO:0007669"/>
    <property type="project" value="InterPro"/>
</dbReference>
<evidence type="ECO:0000313" key="3">
    <source>
        <dbReference type="EMBL" id="MBC1935860.1"/>
    </source>
</evidence>
<dbReference type="PANTHER" id="PTHR43358:SF4">
    <property type="entry name" value="ALPHA_BETA HYDROLASE FOLD-1 DOMAIN-CONTAINING PROTEIN"/>
    <property type="match status" value="1"/>
</dbReference>
<evidence type="ECO:0000256" key="1">
    <source>
        <dbReference type="SAM" id="SignalP"/>
    </source>
</evidence>
<dbReference type="SUPFAM" id="SSF53474">
    <property type="entry name" value="alpha/beta-Hydrolases"/>
    <property type="match status" value="1"/>
</dbReference>
<evidence type="ECO:0000313" key="4">
    <source>
        <dbReference type="Proteomes" id="UP000535908"/>
    </source>
</evidence>
<reference evidence="3 4" key="1">
    <citation type="submission" date="2020-03" db="EMBL/GenBank/DDBJ databases">
        <title>Soil Listeria distribution.</title>
        <authorList>
            <person name="Liao J."/>
            <person name="Wiedmann M."/>
        </authorList>
    </citation>
    <scope>NUCLEOTIDE SEQUENCE [LARGE SCALE GENOMIC DNA]</scope>
    <source>
        <strain evidence="3 4">FSL L7-0741</strain>
    </source>
</reference>
<organism evidence="3 4">
    <name type="scientific">Listeria grandensis</name>
    <dbReference type="NCBI Taxonomy" id="1494963"/>
    <lineage>
        <taxon>Bacteria</taxon>
        <taxon>Bacillati</taxon>
        <taxon>Bacillota</taxon>
        <taxon>Bacilli</taxon>
        <taxon>Bacillales</taxon>
        <taxon>Listeriaceae</taxon>
        <taxon>Listeria</taxon>
    </lineage>
</organism>
<keyword evidence="3" id="KW-0378">Hydrolase</keyword>
<dbReference type="Proteomes" id="UP000535908">
    <property type="component" value="Unassembled WGS sequence"/>
</dbReference>
<dbReference type="PANTHER" id="PTHR43358">
    <property type="entry name" value="ALPHA/BETA-HYDROLASE"/>
    <property type="match status" value="1"/>
</dbReference>
<dbReference type="InterPro" id="IPR052920">
    <property type="entry name" value="DNA-binding_regulatory"/>
</dbReference>
<accession>A0A7X1CPC2</accession>
<sequence length="338" mass="37628">MKKLMLLVVMGVVSWNVAFVGVNANAAEVTQIQGETKNEFIDGAYDLVFNTGTYESLWNALIGAAEAQFEKAPYYEEFKADKDWYANNPDKEIISIQGDGNETLKGYYLKNPASDGRTAIIAHGYRGNALDMGTWAKMYYDLGYNVLTPDARSHGMNARGFASFGWQDKKDYVQWINKMNELNGDTKPIVLQGVSMGAATVMMAAGEELPGNVKAVIEDCGYTVLSDQVKHLLPLFIGEEDPVATYNGVNDKLQTEQGHKMEDVSSMDQLTKSELPVLFIHGEKDTFVPTDMVYPLYNNYQGEKELYTIPDAGHGMSLAYDLPNYQEKVKSFLGKHVQ</sequence>
<feature type="domain" description="Peptidase S9 prolyl oligopeptidase catalytic" evidence="2">
    <location>
        <begin position="139"/>
        <end position="337"/>
    </location>
</feature>
<proteinExistence type="predicted"/>
<dbReference type="RefSeq" id="WP_185525739.1">
    <property type="nucleotide sequence ID" value="NZ_JAARWN010000003.1"/>
</dbReference>
<dbReference type="Pfam" id="PF00326">
    <property type="entry name" value="Peptidase_S9"/>
    <property type="match status" value="1"/>
</dbReference>